<proteinExistence type="predicted"/>
<keyword evidence="1" id="KW-0732">Signal</keyword>
<evidence type="ECO:0000256" key="1">
    <source>
        <dbReference type="SAM" id="SignalP"/>
    </source>
</evidence>
<dbReference type="EMBL" id="GIFC01003917">
    <property type="protein sequence ID" value="MXU86000.1"/>
    <property type="molecule type" value="Transcribed_RNA"/>
</dbReference>
<accession>A0A6B0UB96</accession>
<name>A0A6B0UB96_IXORI</name>
<evidence type="ECO:0000313" key="2">
    <source>
        <dbReference type="EMBL" id="MXU86000.1"/>
    </source>
</evidence>
<feature type="chain" id="PRO_5025599771" evidence="1">
    <location>
        <begin position="27"/>
        <end position="89"/>
    </location>
</feature>
<dbReference type="AlphaFoldDB" id="A0A6B0UB96"/>
<protein>
    <submittedName>
        <fullName evidence="2">Putative tick transposon</fullName>
    </submittedName>
</protein>
<feature type="signal peptide" evidence="1">
    <location>
        <begin position="1"/>
        <end position="26"/>
    </location>
</feature>
<reference evidence="2" key="1">
    <citation type="submission" date="2019-12" db="EMBL/GenBank/DDBJ databases">
        <title>An insight into the sialome of adult female Ixodes ricinus ticks feeding for 6 days.</title>
        <authorList>
            <person name="Perner J."/>
            <person name="Ribeiro J.M.C."/>
        </authorList>
    </citation>
    <scope>NUCLEOTIDE SEQUENCE</scope>
    <source>
        <strain evidence="2">Semi-engorged</strain>
        <tissue evidence="2">Salivary glands</tissue>
    </source>
</reference>
<organism evidence="2">
    <name type="scientific">Ixodes ricinus</name>
    <name type="common">Common tick</name>
    <name type="synonym">Acarus ricinus</name>
    <dbReference type="NCBI Taxonomy" id="34613"/>
    <lineage>
        <taxon>Eukaryota</taxon>
        <taxon>Metazoa</taxon>
        <taxon>Ecdysozoa</taxon>
        <taxon>Arthropoda</taxon>
        <taxon>Chelicerata</taxon>
        <taxon>Arachnida</taxon>
        <taxon>Acari</taxon>
        <taxon>Parasitiformes</taxon>
        <taxon>Ixodida</taxon>
        <taxon>Ixodoidea</taxon>
        <taxon>Ixodidae</taxon>
        <taxon>Ixodinae</taxon>
        <taxon>Ixodes</taxon>
    </lineage>
</organism>
<sequence length="89" mass="9886">MTKQLVQLHTLLQFLSFILGPLMCSSNRPYHGILYINAIVAATCKAKQFGYAVRHGILPPKVDALFGLMGASSRHVKRVCTILRSEAWS</sequence>